<protein>
    <submittedName>
        <fullName evidence="2">Uncharacterized protein</fullName>
    </submittedName>
</protein>
<gene>
    <name evidence="2" type="ORF">Y958_19365</name>
</gene>
<feature type="signal peptide" evidence="1">
    <location>
        <begin position="1"/>
        <end position="23"/>
    </location>
</feature>
<feature type="chain" id="PRO_5013123262" evidence="1">
    <location>
        <begin position="24"/>
        <end position="122"/>
    </location>
</feature>
<evidence type="ECO:0000256" key="1">
    <source>
        <dbReference type="SAM" id="SignalP"/>
    </source>
</evidence>
<evidence type="ECO:0000313" key="3">
    <source>
        <dbReference type="Proteomes" id="UP000197153"/>
    </source>
</evidence>
<dbReference type="Proteomes" id="UP000197153">
    <property type="component" value="Chromosome 2"/>
</dbReference>
<dbReference type="KEGG" id="nao:Y958_19365"/>
<keyword evidence="3" id="KW-1185">Reference proteome</keyword>
<dbReference type="AlphaFoldDB" id="A0A248JWR6"/>
<dbReference type="RefSeq" id="WP_088873567.1">
    <property type="nucleotide sequence ID" value="NZ_CP022111.1"/>
</dbReference>
<name>A0A248JWR6_9PROT</name>
<organism evidence="2 3">
    <name type="scientific">Nitrospirillum viridazoti CBAmc</name>
    <dbReference type="NCBI Taxonomy" id="1441467"/>
    <lineage>
        <taxon>Bacteria</taxon>
        <taxon>Pseudomonadati</taxon>
        <taxon>Pseudomonadota</taxon>
        <taxon>Alphaproteobacteria</taxon>
        <taxon>Rhodospirillales</taxon>
        <taxon>Azospirillaceae</taxon>
        <taxon>Nitrospirillum</taxon>
        <taxon>Nitrospirillum viridazoti</taxon>
    </lineage>
</organism>
<sequence>MWKSVFAAVCAAASFLVPAACWAADSDIVVNTPTAAASCLLSVDGTVTSTPKLPATAVTIDYLPPGGGASVRLGTNLPLKDGAYHWAGAVPGYMSIASGGQVRVTTNRQVSATGAVTPSCGS</sequence>
<proteinExistence type="predicted"/>
<reference evidence="2 3" key="1">
    <citation type="submission" date="2017-06" db="EMBL/GenBank/DDBJ databases">
        <title>Complete genome sequence of Nitrospirillum amazonense strain CBAmC, an endophytic nitrogen-fixing and plant growth-promoting bacterium, isolated from sugarcane.</title>
        <authorList>
            <person name="Schwab S."/>
            <person name="dos Santos Teixeira K.R."/>
            <person name="Simoes Araujo J.L."/>
            <person name="Soares Vidal M."/>
            <person name="Borges de Freitas H.R."/>
            <person name="Rivello Crivelaro A.L."/>
            <person name="Bueno de Camargo Nunes A."/>
            <person name="dos Santos C.M."/>
            <person name="Palmeira da Silva Rosa D."/>
            <person name="da Silva Padilha D."/>
            <person name="da Silva E."/>
            <person name="Araujo Terra L."/>
            <person name="Soares Mendes V."/>
            <person name="Farinelli L."/>
            <person name="Magalhaes Cruz L."/>
            <person name="Baldani J.I."/>
        </authorList>
    </citation>
    <scope>NUCLEOTIDE SEQUENCE [LARGE SCALE GENOMIC DNA]</scope>
    <source>
        <strain evidence="2 3">CBAmC</strain>
    </source>
</reference>
<keyword evidence="1" id="KW-0732">Signal</keyword>
<evidence type="ECO:0000313" key="2">
    <source>
        <dbReference type="EMBL" id="ASG23029.1"/>
    </source>
</evidence>
<dbReference type="EMBL" id="CP022111">
    <property type="protein sequence ID" value="ASG23029.1"/>
    <property type="molecule type" value="Genomic_DNA"/>
</dbReference>
<accession>A0A248JWR6</accession>